<dbReference type="InterPro" id="IPR006157">
    <property type="entry name" value="FolB_dom"/>
</dbReference>
<dbReference type="GO" id="GO:0004150">
    <property type="term" value="F:dihydroneopterin aldolase activity"/>
    <property type="evidence" value="ECO:0007669"/>
    <property type="project" value="UniProtKB-EC"/>
</dbReference>
<dbReference type="InterPro" id="IPR043133">
    <property type="entry name" value="GTP-CH-I_C/QueF"/>
</dbReference>
<dbReference type="PANTHER" id="PTHR42844">
    <property type="entry name" value="DIHYDRONEOPTERIN ALDOLASE 1-RELATED"/>
    <property type="match status" value="1"/>
</dbReference>
<evidence type="ECO:0000256" key="3">
    <source>
        <dbReference type="ARBA" id="ARBA00005708"/>
    </source>
</evidence>
<comment type="catalytic activity">
    <reaction evidence="1 6">
        <text>7,8-dihydroneopterin = 6-hydroxymethyl-7,8-dihydropterin + glycolaldehyde</text>
        <dbReference type="Rhea" id="RHEA:10540"/>
        <dbReference type="ChEBI" id="CHEBI:17001"/>
        <dbReference type="ChEBI" id="CHEBI:17071"/>
        <dbReference type="ChEBI" id="CHEBI:44841"/>
        <dbReference type="EC" id="4.1.2.25"/>
    </reaction>
</comment>
<evidence type="ECO:0000256" key="2">
    <source>
        <dbReference type="ARBA" id="ARBA00005013"/>
    </source>
</evidence>
<protein>
    <recommendedName>
        <fullName evidence="6">7,8-dihydroneopterin aldolase</fullName>
        <ecNumber evidence="6">4.1.2.25</ecNumber>
    </recommendedName>
</protein>
<dbReference type="SMART" id="SM00905">
    <property type="entry name" value="FolB"/>
    <property type="match status" value="1"/>
</dbReference>
<comment type="caution">
    <text evidence="8">The sequence shown here is derived from an EMBL/GenBank/DDBJ whole genome shotgun (WGS) entry which is preliminary data.</text>
</comment>
<dbReference type="Proteomes" id="UP000624419">
    <property type="component" value="Unassembled WGS sequence"/>
</dbReference>
<evidence type="ECO:0000256" key="4">
    <source>
        <dbReference type="ARBA" id="ARBA00022909"/>
    </source>
</evidence>
<gene>
    <name evidence="8" type="primary">folB</name>
    <name evidence="8" type="ORF">HHX48_09320</name>
</gene>
<evidence type="ECO:0000259" key="7">
    <source>
        <dbReference type="SMART" id="SM00905"/>
    </source>
</evidence>
<evidence type="ECO:0000256" key="1">
    <source>
        <dbReference type="ARBA" id="ARBA00001353"/>
    </source>
</evidence>
<keyword evidence="4 6" id="KW-0289">Folate biosynthesis</keyword>
<evidence type="ECO:0000313" key="8">
    <source>
        <dbReference type="EMBL" id="MBD3585934.1"/>
    </source>
</evidence>
<sequence length="120" mass="13141">MDQIHIRELSVDALIGVYDWERTQKTRLLIDVSIFADLTDARTSDKVADTIDYAKLATFIQEKAGATQFELLEALGHFLCQAVLSAFAVSSVSLAITKPKILPDARAVTVTISESKSNAQ</sequence>
<evidence type="ECO:0000256" key="6">
    <source>
        <dbReference type="RuleBase" id="RU362079"/>
    </source>
</evidence>
<keyword evidence="9" id="KW-1185">Reference proteome</keyword>
<evidence type="ECO:0000313" key="9">
    <source>
        <dbReference type="Proteomes" id="UP000624419"/>
    </source>
</evidence>
<organism evidence="8 9">
    <name type="scientific">Salinimonas profundi</name>
    <dbReference type="NCBI Taxonomy" id="2729140"/>
    <lineage>
        <taxon>Bacteria</taxon>
        <taxon>Pseudomonadati</taxon>
        <taxon>Pseudomonadota</taxon>
        <taxon>Gammaproteobacteria</taxon>
        <taxon>Alteromonadales</taxon>
        <taxon>Alteromonadaceae</taxon>
        <taxon>Alteromonas/Salinimonas group</taxon>
        <taxon>Salinimonas</taxon>
    </lineage>
</organism>
<dbReference type="NCBIfam" id="TIGR00526">
    <property type="entry name" value="folB_dom"/>
    <property type="match status" value="1"/>
</dbReference>
<accession>A0ABR8LP96</accession>
<dbReference type="SUPFAM" id="SSF55620">
    <property type="entry name" value="Tetrahydrobiopterin biosynthesis enzymes-like"/>
    <property type="match status" value="1"/>
</dbReference>
<comment type="pathway">
    <text evidence="2 6">Cofactor biosynthesis; tetrahydrofolate biosynthesis; 2-amino-4-hydroxy-6-hydroxymethyl-7,8-dihydropteridine diphosphate from 7,8-dihydroneopterin triphosphate: step 3/4.</text>
</comment>
<dbReference type="NCBIfam" id="TIGR00525">
    <property type="entry name" value="folB"/>
    <property type="match status" value="1"/>
</dbReference>
<comment type="similarity">
    <text evidence="3 6">Belongs to the DHNA family.</text>
</comment>
<dbReference type="PANTHER" id="PTHR42844:SF1">
    <property type="entry name" value="DIHYDRONEOPTERIN ALDOLASE 1-RELATED"/>
    <property type="match status" value="1"/>
</dbReference>
<dbReference type="InterPro" id="IPR006156">
    <property type="entry name" value="Dihydroneopterin_aldolase"/>
</dbReference>
<reference evidence="8 9" key="1">
    <citation type="submission" date="2020-04" db="EMBL/GenBank/DDBJ databases">
        <title>Salinimonas sp. HHU 13199.</title>
        <authorList>
            <person name="Cui X."/>
            <person name="Zhang D."/>
        </authorList>
    </citation>
    <scope>NUCLEOTIDE SEQUENCE [LARGE SCALE GENOMIC DNA]</scope>
    <source>
        <strain evidence="8 9">HHU 13199</strain>
    </source>
</reference>
<proteinExistence type="inferred from homology"/>
<feature type="domain" description="Dihydroneopterin aldolase/epimerase" evidence="7">
    <location>
        <begin position="4"/>
        <end position="114"/>
    </location>
</feature>
<comment type="function">
    <text evidence="6">Catalyzes the conversion of 7,8-dihydroneopterin to 6-hydroxymethyl-7,8-dihydropterin.</text>
</comment>
<keyword evidence="5 6" id="KW-0456">Lyase</keyword>
<dbReference type="EMBL" id="JABBXD010000004">
    <property type="protein sequence ID" value="MBD3585934.1"/>
    <property type="molecule type" value="Genomic_DNA"/>
</dbReference>
<evidence type="ECO:0000256" key="5">
    <source>
        <dbReference type="ARBA" id="ARBA00023239"/>
    </source>
</evidence>
<dbReference type="RefSeq" id="WP_191024446.1">
    <property type="nucleotide sequence ID" value="NZ_JABBXD010000004.1"/>
</dbReference>
<name>A0ABR8LP96_9ALTE</name>
<dbReference type="Pfam" id="PF02152">
    <property type="entry name" value="FolB"/>
    <property type="match status" value="1"/>
</dbReference>
<dbReference type="EC" id="4.1.2.25" evidence="6"/>
<dbReference type="Gene3D" id="3.30.1130.10">
    <property type="match status" value="1"/>
</dbReference>